<dbReference type="Proteomes" id="UP000681720">
    <property type="component" value="Unassembled WGS sequence"/>
</dbReference>
<proteinExistence type="predicted"/>
<evidence type="ECO:0000313" key="3">
    <source>
        <dbReference type="Proteomes" id="UP000676336"/>
    </source>
</evidence>
<dbReference type="AlphaFoldDB" id="A0A8S2RJM4"/>
<protein>
    <submittedName>
        <fullName evidence="1">Uncharacterized protein</fullName>
    </submittedName>
</protein>
<organism evidence="1 3">
    <name type="scientific">Rotaria magnacalcarata</name>
    <dbReference type="NCBI Taxonomy" id="392030"/>
    <lineage>
        <taxon>Eukaryota</taxon>
        <taxon>Metazoa</taxon>
        <taxon>Spiralia</taxon>
        <taxon>Gnathifera</taxon>
        <taxon>Rotifera</taxon>
        <taxon>Eurotatoria</taxon>
        <taxon>Bdelloidea</taxon>
        <taxon>Philodinida</taxon>
        <taxon>Philodinidae</taxon>
        <taxon>Rotaria</taxon>
    </lineage>
</organism>
<name>A0A8S2RJM4_9BILA</name>
<sequence length="47" mass="5223">VPPPMTFASTATMVVSNNTSSSPIPDISYEELLEMGLIFEKQQQQHQ</sequence>
<dbReference type="Proteomes" id="UP000676336">
    <property type="component" value="Unassembled WGS sequence"/>
</dbReference>
<comment type="caution">
    <text evidence="1">The sequence shown here is derived from an EMBL/GenBank/DDBJ whole genome shotgun (WGS) entry which is preliminary data.</text>
</comment>
<feature type="non-terminal residue" evidence="1">
    <location>
        <position position="1"/>
    </location>
</feature>
<evidence type="ECO:0000313" key="2">
    <source>
        <dbReference type="EMBL" id="CAF4184021.1"/>
    </source>
</evidence>
<dbReference type="EMBL" id="CAJOBI010012784">
    <property type="protein sequence ID" value="CAF4167530.1"/>
    <property type="molecule type" value="Genomic_DNA"/>
</dbReference>
<reference evidence="1" key="1">
    <citation type="submission" date="2021-02" db="EMBL/GenBank/DDBJ databases">
        <authorList>
            <person name="Nowell W R."/>
        </authorList>
    </citation>
    <scope>NUCLEOTIDE SEQUENCE</scope>
</reference>
<evidence type="ECO:0000313" key="1">
    <source>
        <dbReference type="EMBL" id="CAF4167530.1"/>
    </source>
</evidence>
<gene>
    <name evidence="2" type="ORF">GIL414_LOCUS20915</name>
    <name evidence="1" type="ORF">SMN809_LOCUS20454</name>
</gene>
<dbReference type="EMBL" id="CAJOBJ010015828">
    <property type="protein sequence ID" value="CAF4184021.1"/>
    <property type="molecule type" value="Genomic_DNA"/>
</dbReference>
<accession>A0A8S2RJM4</accession>